<organism evidence="1 2">
    <name type="scientific">Dermatophagoides farinae</name>
    <name type="common">American house dust mite</name>
    <dbReference type="NCBI Taxonomy" id="6954"/>
    <lineage>
        <taxon>Eukaryota</taxon>
        <taxon>Metazoa</taxon>
        <taxon>Ecdysozoa</taxon>
        <taxon>Arthropoda</taxon>
        <taxon>Chelicerata</taxon>
        <taxon>Arachnida</taxon>
        <taxon>Acari</taxon>
        <taxon>Acariformes</taxon>
        <taxon>Sarcoptiformes</taxon>
        <taxon>Astigmata</taxon>
        <taxon>Psoroptidia</taxon>
        <taxon>Analgoidea</taxon>
        <taxon>Pyroglyphidae</taxon>
        <taxon>Dermatophagoidinae</taxon>
        <taxon>Dermatophagoides</taxon>
    </lineage>
</organism>
<name>A0A922HVZ3_DERFA</name>
<evidence type="ECO:0000313" key="2">
    <source>
        <dbReference type="Proteomes" id="UP000790347"/>
    </source>
</evidence>
<comment type="caution">
    <text evidence="1">The sequence shown here is derived from an EMBL/GenBank/DDBJ whole genome shotgun (WGS) entry which is preliminary data.</text>
</comment>
<dbReference type="Proteomes" id="UP000790347">
    <property type="component" value="Unassembled WGS sequence"/>
</dbReference>
<protein>
    <submittedName>
        <fullName evidence="1">Uncharacterized protein</fullName>
    </submittedName>
</protein>
<reference evidence="1" key="2">
    <citation type="journal article" date="2022" name="Res Sq">
        <title>Comparative Genomics Reveals Insights into the Divergent Evolution of Astigmatic Mites and Household Pest Adaptations.</title>
        <authorList>
            <person name="Xiong Q."/>
            <person name="Wan A.T.-Y."/>
            <person name="Liu X.-Y."/>
            <person name="Fung C.S.-H."/>
            <person name="Xiao X."/>
            <person name="Malainual N."/>
            <person name="Hou J."/>
            <person name="Wang L."/>
            <person name="Wang M."/>
            <person name="Yang K."/>
            <person name="Cui Y."/>
            <person name="Leung E."/>
            <person name="Nong W."/>
            <person name="Shin S.-K."/>
            <person name="Au S."/>
            <person name="Jeong K.Y."/>
            <person name="Chew F.T."/>
            <person name="Hui J."/>
            <person name="Leung T.F."/>
            <person name="Tungtrongchitr A."/>
            <person name="Zhong N."/>
            <person name="Liu Z."/>
            <person name="Tsui S."/>
        </authorList>
    </citation>
    <scope>NUCLEOTIDE SEQUENCE</scope>
    <source>
        <strain evidence="1">Derf</strain>
        <tissue evidence="1">Whole organism</tissue>
    </source>
</reference>
<dbReference type="AlphaFoldDB" id="A0A922HVZ3"/>
<gene>
    <name evidence="1" type="ORF">DERF_010469</name>
</gene>
<reference evidence="1" key="1">
    <citation type="submission" date="2013-05" db="EMBL/GenBank/DDBJ databases">
        <authorList>
            <person name="Yim A.K.Y."/>
            <person name="Chan T.F."/>
            <person name="Ji K.M."/>
            <person name="Liu X.Y."/>
            <person name="Zhou J.W."/>
            <person name="Li R.Q."/>
            <person name="Yang K.Y."/>
            <person name="Li J."/>
            <person name="Li M."/>
            <person name="Law P.T.W."/>
            <person name="Wu Y.L."/>
            <person name="Cai Z.L."/>
            <person name="Qin H."/>
            <person name="Bao Y."/>
            <person name="Leung R.K.K."/>
            <person name="Ng P.K.S."/>
            <person name="Zou J."/>
            <person name="Zhong X.J."/>
            <person name="Ran P.X."/>
            <person name="Zhong N.S."/>
            <person name="Liu Z.G."/>
            <person name="Tsui S.K.W."/>
        </authorList>
    </citation>
    <scope>NUCLEOTIDE SEQUENCE</scope>
    <source>
        <strain evidence="1">Derf</strain>
        <tissue evidence="1">Whole organism</tissue>
    </source>
</reference>
<sequence>MSTIGRNCYIYSSKNIINIVSLYTWNISFSSSSSSYDFTSLSYIDKIVKCKEFTHPVLEG</sequence>
<accession>A0A922HVZ3</accession>
<dbReference type="EMBL" id="ASGP02000004">
    <property type="protein sequence ID" value="KAH9512060.1"/>
    <property type="molecule type" value="Genomic_DNA"/>
</dbReference>
<keyword evidence="2" id="KW-1185">Reference proteome</keyword>
<evidence type="ECO:0000313" key="1">
    <source>
        <dbReference type="EMBL" id="KAH9512060.1"/>
    </source>
</evidence>
<proteinExistence type="predicted"/>